<dbReference type="Gene3D" id="3.10.280.10">
    <property type="entry name" value="Mitochondrial glycoprotein"/>
    <property type="match status" value="1"/>
</dbReference>
<dbReference type="EMBL" id="JBJUIK010000007">
    <property type="protein sequence ID" value="KAL3523863.1"/>
    <property type="molecule type" value="Genomic_DNA"/>
</dbReference>
<evidence type="ECO:0000313" key="3">
    <source>
        <dbReference type="Proteomes" id="UP001630127"/>
    </source>
</evidence>
<dbReference type="InterPro" id="IPR003428">
    <property type="entry name" value="MAM33"/>
</dbReference>
<evidence type="ECO:0000313" key="2">
    <source>
        <dbReference type="EMBL" id="KAL3523863.1"/>
    </source>
</evidence>
<proteinExistence type="predicted"/>
<dbReference type="InterPro" id="IPR036561">
    <property type="entry name" value="MAM33_sf"/>
</dbReference>
<dbReference type="PANTHER" id="PTHR10826">
    <property type="entry name" value="COMPLEMENT COMPONENT 1"/>
    <property type="match status" value="1"/>
</dbReference>
<dbReference type="Pfam" id="PF02330">
    <property type="entry name" value="MAM33"/>
    <property type="match status" value="1"/>
</dbReference>
<dbReference type="Proteomes" id="UP001630127">
    <property type="component" value="Unassembled WGS sequence"/>
</dbReference>
<name>A0ABD3A2A4_9GENT</name>
<gene>
    <name evidence="2" type="ORF">ACH5RR_016697</name>
</gene>
<feature type="region of interest" description="Disordered" evidence="1">
    <location>
        <begin position="128"/>
        <end position="151"/>
    </location>
</feature>
<dbReference type="SUPFAM" id="SSF54529">
    <property type="entry name" value="Mitochondrial glycoprotein MAM33-like"/>
    <property type="match status" value="1"/>
</dbReference>
<accession>A0ABD3A2A4</accession>
<keyword evidence="3" id="KW-1185">Reference proteome</keyword>
<protein>
    <recommendedName>
        <fullName evidence="4">Mitochondrial glycoprotein</fullName>
    </recommendedName>
</protein>
<reference evidence="2 3" key="1">
    <citation type="submission" date="2024-11" db="EMBL/GenBank/DDBJ databases">
        <title>A near-complete genome assembly of Cinchona calisaya.</title>
        <authorList>
            <person name="Lian D.C."/>
            <person name="Zhao X.W."/>
            <person name="Wei L."/>
        </authorList>
    </citation>
    <scope>NUCLEOTIDE SEQUENCE [LARGE SCALE GENOMIC DNA]</scope>
    <source>
        <tissue evidence="2">Nenye</tissue>
    </source>
</reference>
<sequence>MALIDTLRKAASRVVPLAARVSQGTPRYTHHGSTLFATVHRRSDLSNFLLKRSFPSAFHQFSSRPASDESLLKVIQEEIQYAQDTGEDLDKIDEPLSFPFKLVNNPGQQTVTLTREHQGETIIVEVSMPSSVTGEQAGNDNDSDGDDDEKKSELPLVVRVSKSDGPCLEFGCTAYPDDISIDSLSIRDADSPEDQIAYDGPNFDDLDENLQKALYKYLEIRGVKPSTTNFLHKYLIRKDSREYMAWLKNLKNFVEA</sequence>
<organism evidence="2 3">
    <name type="scientific">Cinchona calisaya</name>
    <dbReference type="NCBI Taxonomy" id="153742"/>
    <lineage>
        <taxon>Eukaryota</taxon>
        <taxon>Viridiplantae</taxon>
        <taxon>Streptophyta</taxon>
        <taxon>Embryophyta</taxon>
        <taxon>Tracheophyta</taxon>
        <taxon>Spermatophyta</taxon>
        <taxon>Magnoliopsida</taxon>
        <taxon>eudicotyledons</taxon>
        <taxon>Gunneridae</taxon>
        <taxon>Pentapetalae</taxon>
        <taxon>asterids</taxon>
        <taxon>lamiids</taxon>
        <taxon>Gentianales</taxon>
        <taxon>Rubiaceae</taxon>
        <taxon>Cinchonoideae</taxon>
        <taxon>Cinchoneae</taxon>
        <taxon>Cinchona</taxon>
    </lineage>
</organism>
<dbReference type="AlphaFoldDB" id="A0ABD3A2A4"/>
<comment type="caution">
    <text evidence="2">The sequence shown here is derived from an EMBL/GenBank/DDBJ whole genome shotgun (WGS) entry which is preliminary data.</text>
</comment>
<evidence type="ECO:0000256" key="1">
    <source>
        <dbReference type="SAM" id="MobiDB-lite"/>
    </source>
</evidence>
<evidence type="ECO:0008006" key="4">
    <source>
        <dbReference type="Google" id="ProtNLM"/>
    </source>
</evidence>
<dbReference type="PANTHER" id="PTHR10826:SF41">
    <property type="entry name" value="MITOCHONDRIAL GLYCOPROTEIN FAMILY PROTEIN"/>
    <property type="match status" value="1"/>
</dbReference>